<evidence type="ECO:0000313" key="1">
    <source>
        <dbReference type="EMBL" id="KAH9841563.1"/>
    </source>
</evidence>
<comment type="caution">
    <text evidence="1">The sequence shown here is derived from an EMBL/GenBank/DDBJ whole genome shotgun (WGS) entry which is preliminary data.</text>
</comment>
<protein>
    <submittedName>
        <fullName evidence="1">Uncharacterized protein</fullName>
    </submittedName>
</protein>
<name>A0ABQ8KRX9_9APHY</name>
<dbReference type="EMBL" id="JADCUA010000003">
    <property type="protein sequence ID" value="KAH9841563.1"/>
    <property type="molecule type" value="Genomic_DNA"/>
</dbReference>
<evidence type="ECO:0000313" key="2">
    <source>
        <dbReference type="Proteomes" id="UP000814176"/>
    </source>
</evidence>
<organism evidence="1 2">
    <name type="scientific">Rhodofomes roseus</name>
    <dbReference type="NCBI Taxonomy" id="34475"/>
    <lineage>
        <taxon>Eukaryota</taxon>
        <taxon>Fungi</taxon>
        <taxon>Dikarya</taxon>
        <taxon>Basidiomycota</taxon>
        <taxon>Agaricomycotina</taxon>
        <taxon>Agaricomycetes</taxon>
        <taxon>Polyporales</taxon>
        <taxon>Rhodofomes</taxon>
    </lineage>
</organism>
<gene>
    <name evidence="1" type="ORF">C8Q71DRAFT_845685</name>
</gene>
<accession>A0ABQ8KRX9</accession>
<sequence>MSSCLCTAHHTKEPNDQPFSSSKDTVAIDETNAYWQVLFHVEKLDIPALAHVSLPMPTASPAYWFTCTPLPPELVRKLRLSPSSHRGQIVGPGPGCRGDYDGTPELADDCRRSRCDPTIHESCARVRLMSVDHAEMHEVTGMWEGNRLYLRIQQRSTLCDATRSLEPIIDARGALHAVSLAQMAFCCAPYLVLFQLSWILTDRRRLDIQAWLLFHMARTRFFQSVHMHSVTPGSQIKPGKAWLQ</sequence>
<reference evidence="1 2" key="1">
    <citation type="journal article" date="2021" name="Environ. Microbiol.">
        <title>Gene family expansions and transcriptome signatures uncover fungal adaptations to wood decay.</title>
        <authorList>
            <person name="Hage H."/>
            <person name="Miyauchi S."/>
            <person name="Viragh M."/>
            <person name="Drula E."/>
            <person name="Min B."/>
            <person name="Chaduli D."/>
            <person name="Navarro D."/>
            <person name="Favel A."/>
            <person name="Norest M."/>
            <person name="Lesage-Meessen L."/>
            <person name="Balint B."/>
            <person name="Merenyi Z."/>
            <person name="de Eugenio L."/>
            <person name="Morin E."/>
            <person name="Martinez A.T."/>
            <person name="Baldrian P."/>
            <person name="Stursova M."/>
            <person name="Martinez M.J."/>
            <person name="Novotny C."/>
            <person name="Magnuson J.K."/>
            <person name="Spatafora J.W."/>
            <person name="Maurice S."/>
            <person name="Pangilinan J."/>
            <person name="Andreopoulos W."/>
            <person name="LaButti K."/>
            <person name="Hundley H."/>
            <person name="Na H."/>
            <person name="Kuo A."/>
            <person name="Barry K."/>
            <person name="Lipzen A."/>
            <person name="Henrissat B."/>
            <person name="Riley R."/>
            <person name="Ahrendt S."/>
            <person name="Nagy L.G."/>
            <person name="Grigoriev I.V."/>
            <person name="Martin F."/>
            <person name="Rosso M.N."/>
        </authorList>
    </citation>
    <scope>NUCLEOTIDE SEQUENCE [LARGE SCALE GENOMIC DNA]</scope>
    <source>
        <strain evidence="1 2">CIRM-BRFM 1785</strain>
    </source>
</reference>
<keyword evidence="2" id="KW-1185">Reference proteome</keyword>
<dbReference type="Proteomes" id="UP000814176">
    <property type="component" value="Unassembled WGS sequence"/>
</dbReference>
<dbReference type="RefSeq" id="XP_047782862.1">
    <property type="nucleotide sequence ID" value="XM_047926614.1"/>
</dbReference>
<proteinExistence type="predicted"/>
<dbReference type="GeneID" id="72007346"/>